<dbReference type="InterPro" id="IPR003395">
    <property type="entry name" value="RecF/RecN/SMC_N"/>
</dbReference>
<keyword evidence="1" id="KW-0175">Coiled coil</keyword>
<feature type="domain" description="RecF/RecN/SMC N-terminal" evidence="2">
    <location>
        <begin position="42"/>
        <end position="621"/>
    </location>
</feature>
<dbReference type="Gene3D" id="3.40.50.300">
    <property type="entry name" value="P-loop containing nucleotide triphosphate hydrolases"/>
    <property type="match status" value="2"/>
</dbReference>
<dbReference type="Proteomes" id="UP000616499">
    <property type="component" value="Unassembled WGS sequence"/>
</dbReference>
<keyword evidence="3" id="KW-0540">Nuclease</keyword>
<reference evidence="4" key="1">
    <citation type="journal article" date="2019" name="Int. J. Syst. Evol. Microbiol.">
        <title>The Global Catalogue of Microorganisms (GCM) 10K type strain sequencing project: providing services to taxonomists for standard genome sequencing and annotation.</title>
        <authorList>
            <consortium name="The Broad Institute Genomics Platform"/>
            <consortium name="The Broad Institute Genome Sequencing Center for Infectious Disease"/>
            <person name="Wu L."/>
            <person name="Ma J."/>
        </authorList>
    </citation>
    <scope>NUCLEOTIDE SEQUENCE [LARGE SCALE GENOMIC DNA]</scope>
    <source>
        <strain evidence="4">JCM 13501</strain>
    </source>
</reference>
<proteinExistence type="predicted"/>
<keyword evidence="3" id="KW-0269">Exonuclease</keyword>
<comment type="caution">
    <text evidence="3">The sequence shown here is derived from an EMBL/GenBank/DDBJ whole genome shotgun (WGS) entry which is preliminary data.</text>
</comment>
<dbReference type="PANTHER" id="PTHR32114:SF2">
    <property type="entry name" value="ABC TRANSPORTER ABCH.3"/>
    <property type="match status" value="1"/>
</dbReference>
<keyword evidence="4" id="KW-1185">Reference proteome</keyword>
<dbReference type="SUPFAM" id="SSF52540">
    <property type="entry name" value="P-loop containing nucleoside triphosphate hydrolases"/>
    <property type="match status" value="1"/>
</dbReference>
<dbReference type="InterPro" id="IPR027417">
    <property type="entry name" value="P-loop_NTPase"/>
</dbReference>
<accession>A0ABQ2GXT2</accession>
<evidence type="ECO:0000256" key="1">
    <source>
        <dbReference type="SAM" id="Coils"/>
    </source>
</evidence>
<sequence length="647" mass="71668">MKVQNLSITHFMAIGHVETLPLNDKGLVLIQGENLDDTSQQSNGAGKSSIADALCWGLYGETARQESGDAVINRTAGKGTEVSLELLDETGALYRISRYRKHRRYKNQLRLEHLANGVWQDLTKGSDKLTQALVDRVVGCSREVFTNAIYLGQEAMPDLPGMTDRNLKLLVEEAAGIDQLQRAYEIARARLSRCKVEVGELTAQAQALVNAITTFAANVSAAEQDRDAWIRQQQTAIQAAIQQHCNALAAFDAGMGDYLEARIRSLDDQAAVIRGRIAASDAERQQERVLAKAHREAELTYAGIQQKLRDEQTKAQQLTHSLEHISDQVGTTCSQCGHVIEPQDLETSRAAAQRAVEAQLEKILLLEDQKRSAQQTLEQVEKSLHGFREHMTDVSEQSAALGMLEQQRQKTQSEQRAWEQQANHLKTLEERIVQLKSAQNSHDATIHRAREQLAQARTRQEALITTLDTAQRHLTLAEEAVRVFSPAGVRAHILDNVTPYLNARTAHYLSTLTDGNVTAVWSTIALTAKGELRERFSIDVVSATGGKTFKSLSGGEKRKVRLATAMALQDLVASRASKPIKLFMADEIDQALDNAGLERLMFLLEEKSHDKGTVLVISHTDLRDWIRNSITIIKKNGQATVDAAYAT</sequence>
<dbReference type="PANTHER" id="PTHR32114">
    <property type="entry name" value="ABC TRANSPORTER ABCH.3"/>
    <property type="match status" value="1"/>
</dbReference>
<gene>
    <name evidence="3" type="ORF">GCM10009425_29820</name>
</gene>
<evidence type="ECO:0000313" key="3">
    <source>
        <dbReference type="EMBL" id="GGM16843.1"/>
    </source>
</evidence>
<protein>
    <submittedName>
        <fullName evidence="3">Exonuclease</fullName>
    </submittedName>
</protein>
<dbReference type="EMBL" id="BMNW01000006">
    <property type="protein sequence ID" value="GGM16843.1"/>
    <property type="molecule type" value="Genomic_DNA"/>
</dbReference>
<keyword evidence="3" id="KW-0378">Hydrolase</keyword>
<name>A0ABQ2GXT2_9PSED</name>
<evidence type="ECO:0000259" key="2">
    <source>
        <dbReference type="Pfam" id="PF02463"/>
    </source>
</evidence>
<dbReference type="RefSeq" id="WP_188866914.1">
    <property type="nucleotide sequence ID" value="NZ_BMNW01000006.1"/>
</dbReference>
<feature type="coiled-coil region" evidence="1">
    <location>
        <begin position="349"/>
        <end position="421"/>
    </location>
</feature>
<dbReference type="Pfam" id="PF02463">
    <property type="entry name" value="SMC_N"/>
    <property type="match status" value="1"/>
</dbReference>
<evidence type="ECO:0000313" key="4">
    <source>
        <dbReference type="Proteomes" id="UP000616499"/>
    </source>
</evidence>
<dbReference type="GO" id="GO:0004527">
    <property type="term" value="F:exonuclease activity"/>
    <property type="evidence" value="ECO:0007669"/>
    <property type="project" value="UniProtKB-KW"/>
</dbReference>
<organism evidence="3 4">
    <name type="scientific">Pseudomonas asuensis</name>
    <dbReference type="NCBI Taxonomy" id="1825787"/>
    <lineage>
        <taxon>Bacteria</taxon>
        <taxon>Pseudomonadati</taxon>
        <taxon>Pseudomonadota</taxon>
        <taxon>Gammaproteobacteria</taxon>
        <taxon>Pseudomonadales</taxon>
        <taxon>Pseudomonadaceae</taxon>
        <taxon>Pseudomonas</taxon>
    </lineage>
</organism>